<protein>
    <submittedName>
        <fullName evidence="2">DUF397 domain-containing protein</fullName>
    </submittedName>
</protein>
<proteinExistence type="predicted"/>
<name>A0ABU2LSH1_9ACTN</name>
<dbReference type="InterPro" id="IPR007278">
    <property type="entry name" value="DUF397"/>
</dbReference>
<sequence length="76" mass="7859">MTKSAESRAAAFGNALWRTSSYTASNGNCVEVAVVSDIAVVAVRDTKDRSIPSTQTSCAAWTAFIKAAKSGALDCA</sequence>
<dbReference type="EMBL" id="JAVREM010000025">
    <property type="protein sequence ID" value="MDT0320542.1"/>
    <property type="molecule type" value="Genomic_DNA"/>
</dbReference>
<evidence type="ECO:0000313" key="3">
    <source>
        <dbReference type="Proteomes" id="UP001183420"/>
    </source>
</evidence>
<feature type="domain" description="DUF397" evidence="1">
    <location>
        <begin position="17"/>
        <end position="69"/>
    </location>
</feature>
<keyword evidence="3" id="KW-1185">Reference proteome</keyword>
<organism evidence="2 3">
    <name type="scientific">Streptomyces millisiae</name>
    <dbReference type="NCBI Taxonomy" id="3075542"/>
    <lineage>
        <taxon>Bacteria</taxon>
        <taxon>Bacillati</taxon>
        <taxon>Actinomycetota</taxon>
        <taxon>Actinomycetes</taxon>
        <taxon>Kitasatosporales</taxon>
        <taxon>Streptomycetaceae</taxon>
        <taxon>Streptomyces</taxon>
    </lineage>
</organism>
<dbReference type="Proteomes" id="UP001183420">
    <property type="component" value="Unassembled WGS sequence"/>
</dbReference>
<gene>
    <name evidence="2" type="ORF">RNC47_19590</name>
</gene>
<reference evidence="3" key="1">
    <citation type="submission" date="2023-07" db="EMBL/GenBank/DDBJ databases">
        <title>30 novel species of actinomycetes from the DSMZ collection.</title>
        <authorList>
            <person name="Nouioui I."/>
        </authorList>
    </citation>
    <scope>NUCLEOTIDE SEQUENCE [LARGE SCALE GENOMIC DNA]</scope>
    <source>
        <strain evidence="3">DSM 44918</strain>
    </source>
</reference>
<dbReference type="Pfam" id="PF04149">
    <property type="entry name" value="DUF397"/>
    <property type="match status" value="1"/>
</dbReference>
<accession>A0ABU2LSH1</accession>
<evidence type="ECO:0000259" key="1">
    <source>
        <dbReference type="Pfam" id="PF04149"/>
    </source>
</evidence>
<comment type="caution">
    <text evidence="2">The sequence shown here is derived from an EMBL/GenBank/DDBJ whole genome shotgun (WGS) entry which is preliminary data.</text>
</comment>
<dbReference type="RefSeq" id="WP_311600477.1">
    <property type="nucleotide sequence ID" value="NZ_JAVREM010000025.1"/>
</dbReference>
<evidence type="ECO:0000313" key="2">
    <source>
        <dbReference type="EMBL" id="MDT0320542.1"/>
    </source>
</evidence>